<keyword evidence="5" id="KW-1185">Reference proteome</keyword>
<dbReference type="SUPFAM" id="SSF82153">
    <property type="entry name" value="FAS1 domain"/>
    <property type="match status" value="1"/>
</dbReference>
<dbReference type="Gene3D" id="2.30.180.10">
    <property type="entry name" value="FAS1 domain"/>
    <property type="match status" value="1"/>
</dbReference>
<dbReference type="AlphaFoldDB" id="A0AAD2FFU0"/>
<proteinExistence type="predicted"/>
<feature type="region of interest" description="Disordered" evidence="1">
    <location>
        <begin position="173"/>
        <end position="227"/>
    </location>
</feature>
<feature type="domain" description="FAS1" evidence="3">
    <location>
        <begin position="27"/>
        <end position="157"/>
    </location>
</feature>
<gene>
    <name evidence="4" type="ORF">CYCCA115_LOCUS4588</name>
</gene>
<sequence length="227" mass="22293">MKFISALFFAAAAIAPVTADTGKEEPAASIIDLAAADGKYGTLLSAVTNTPGVLDAVVANFPVTIFGPTDAAFAAIADTVAGLDEATLATVLAGHVVAGVYTAEDLITAGCLELMTLAGSNVRVLVSNGMVMVNDSTVIQPDIIGEGGVIHGIDTVILPGTFMPCPAPATPAVPATPGTPAMPTMPTMMGKGGKGSKKTSSGKGGKGSSSKKSSSSSSSGKGSGKGH</sequence>
<dbReference type="Proteomes" id="UP001295423">
    <property type="component" value="Unassembled WGS sequence"/>
</dbReference>
<keyword evidence="2" id="KW-0732">Signal</keyword>
<organism evidence="4 5">
    <name type="scientific">Cylindrotheca closterium</name>
    <dbReference type="NCBI Taxonomy" id="2856"/>
    <lineage>
        <taxon>Eukaryota</taxon>
        <taxon>Sar</taxon>
        <taxon>Stramenopiles</taxon>
        <taxon>Ochrophyta</taxon>
        <taxon>Bacillariophyta</taxon>
        <taxon>Bacillariophyceae</taxon>
        <taxon>Bacillariophycidae</taxon>
        <taxon>Bacillariales</taxon>
        <taxon>Bacillariaceae</taxon>
        <taxon>Cylindrotheca</taxon>
    </lineage>
</organism>
<evidence type="ECO:0000256" key="1">
    <source>
        <dbReference type="SAM" id="MobiDB-lite"/>
    </source>
</evidence>
<name>A0AAD2FFU0_9STRA</name>
<dbReference type="SMART" id="SM00554">
    <property type="entry name" value="FAS1"/>
    <property type="match status" value="1"/>
</dbReference>
<dbReference type="InterPro" id="IPR050904">
    <property type="entry name" value="Adhesion/Biosynth-related"/>
</dbReference>
<protein>
    <recommendedName>
        <fullName evidence="3">FAS1 domain-containing protein</fullName>
    </recommendedName>
</protein>
<dbReference type="PANTHER" id="PTHR10900">
    <property type="entry name" value="PERIOSTIN-RELATED"/>
    <property type="match status" value="1"/>
</dbReference>
<reference evidence="4" key="1">
    <citation type="submission" date="2023-08" db="EMBL/GenBank/DDBJ databases">
        <authorList>
            <person name="Audoor S."/>
            <person name="Bilcke G."/>
        </authorList>
    </citation>
    <scope>NUCLEOTIDE SEQUENCE</scope>
</reference>
<feature type="compositionally biased region" description="Low complexity" evidence="1">
    <location>
        <begin position="208"/>
        <end position="220"/>
    </location>
</feature>
<dbReference type="PANTHER" id="PTHR10900:SF77">
    <property type="entry name" value="FI19380P1"/>
    <property type="match status" value="1"/>
</dbReference>
<dbReference type="InterPro" id="IPR036378">
    <property type="entry name" value="FAS1_dom_sf"/>
</dbReference>
<evidence type="ECO:0000259" key="3">
    <source>
        <dbReference type="PROSITE" id="PS50213"/>
    </source>
</evidence>
<dbReference type="EMBL" id="CAKOGP040000446">
    <property type="protein sequence ID" value="CAJ1935252.1"/>
    <property type="molecule type" value="Genomic_DNA"/>
</dbReference>
<accession>A0AAD2FFU0</accession>
<evidence type="ECO:0000256" key="2">
    <source>
        <dbReference type="SAM" id="SignalP"/>
    </source>
</evidence>
<dbReference type="PROSITE" id="PS50213">
    <property type="entry name" value="FAS1"/>
    <property type="match status" value="1"/>
</dbReference>
<feature type="compositionally biased region" description="Low complexity" evidence="1">
    <location>
        <begin position="173"/>
        <end position="189"/>
    </location>
</feature>
<evidence type="ECO:0000313" key="5">
    <source>
        <dbReference type="Proteomes" id="UP001295423"/>
    </source>
</evidence>
<dbReference type="InterPro" id="IPR000782">
    <property type="entry name" value="FAS1_domain"/>
</dbReference>
<evidence type="ECO:0000313" key="4">
    <source>
        <dbReference type="EMBL" id="CAJ1935252.1"/>
    </source>
</evidence>
<comment type="caution">
    <text evidence="4">The sequence shown here is derived from an EMBL/GenBank/DDBJ whole genome shotgun (WGS) entry which is preliminary data.</text>
</comment>
<dbReference type="Pfam" id="PF02469">
    <property type="entry name" value="Fasciclin"/>
    <property type="match status" value="1"/>
</dbReference>
<feature type="signal peptide" evidence="2">
    <location>
        <begin position="1"/>
        <end position="19"/>
    </location>
</feature>
<feature type="chain" id="PRO_5042034370" description="FAS1 domain-containing protein" evidence="2">
    <location>
        <begin position="20"/>
        <end position="227"/>
    </location>
</feature>
<dbReference type="FunFam" id="2.30.180.10:FF:000032">
    <property type="entry name" value="Fasciclin domain-containing protein, putative"/>
    <property type="match status" value="1"/>
</dbReference>
<dbReference type="GO" id="GO:0005615">
    <property type="term" value="C:extracellular space"/>
    <property type="evidence" value="ECO:0007669"/>
    <property type="project" value="TreeGrafter"/>
</dbReference>